<sequence length="570" mass="65138">MSQEDPNHLEWDMVIRSDLSHNTSVDEALDASNISSHSSVISLESAQNIVSEDTTIDGARFSPNLSSVVQDMHLSTIEHDMQELAISSPTSVHIDNYNLSETSSPSESIFIYRPDTWCAQSTLSSDNTTSTTTEIKTIDQQSNVVIDNTHDRTNPKGCLDWKNVAFNIFLKTTSSQVQSQPGSRISSSTEPFTVDNKDQDCAAEEVESFSPINDYNSAIMWIGFLPKTVSFKDLQRLLYSPDHIKYRRIEHFAHVTYGSDEALFINIQRFDNTVFHGVILQCYPIGLESPTDHQSLPFVYPPLLCDMNNDVAELYQTPMTSIGYTEFSYCYRSGQENEYYTEYSPTATLIPYPNINPYFYVPSVPWYTPYARYFILKPWAPQDLKFSFQTGYWSVSRPKMEHLNINTPKVYLIFSITGSGEYCGCAQMISPVIDILECRKYGRQYGLVNTPFKNEYKKRKRSGKNKQKAQLKSKSKEAPDEVQSKGPIEPLGQIRHPRPWNFVFALEWIVRCRIPFRKSPDFFNPWNMTLVKESVDGTELETSVGEQLIEMFKLKSNTKGKEIDVEGCFE</sequence>
<dbReference type="Proteomes" id="UP000077315">
    <property type="component" value="Unassembled WGS sequence"/>
</dbReference>
<proteinExistence type="predicted"/>
<dbReference type="EMBL" id="KV440973">
    <property type="protein sequence ID" value="OAD78373.1"/>
    <property type="molecule type" value="Genomic_DNA"/>
</dbReference>
<dbReference type="CDD" id="cd21134">
    <property type="entry name" value="YTH"/>
    <property type="match status" value="1"/>
</dbReference>
<name>A0A162UW30_PHYB8</name>
<dbReference type="VEuPathDB" id="FungiDB:PHYBLDRAFT_140470"/>
<gene>
    <name evidence="3" type="ORF">PHYBLDRAFT_140470</name>
</gene>
<dbReference type="GO" id="GO:0000398">
    <property type="term" value="P:mRNA splicing, via spliceosome"/>
    <property type="evidence" value="ECO:0007669"/>
    <property type="project" value="TreeGrafter"/>
</dbReference>
<feature type="region of interest" description="Disordered" evidence="1">
    <location>
        <begin position="456"/>
        <end position="490"/>
    </location>
</feature>
<dbReference type="AlphaFoldDB" id="A0A162UW30"/>
<protein>
    <recommendedName>
        <fullName evidence="2">YTH domain-containing protein</fullName>
    </recommendedName>
</protein>
<evidence type="ECO:0000313" key="3">
    <source>
        <dbReference type="EMBL" id="OAD78373.1"/>
    </source>
</evidence>
<dbReference type="GO" id="GO:0003729">
    <property type="term" value="F:mRNA binding"/>
    <property type="evidence" value="ECO:0007669"/>
    <property type="project" value="TreeGrafter"/>
</dbReference>
<dbReference type="InterPro" id="IPR035979">
    <property type="entry name" value="RBD_domain_sf"/>
</dbReference>
<keyword evidence="4" id="KW-1185">Reference proteome</keyword>
<dbReference type="GO" id="GO:1990247">
    <property type="term" value="F:N6-methyladenosine-containing RNA reader activity"/>
    <property type="evidence" value="ECO:0007669"/>
    <property type="project" value="TreeGrafter"/>
</dbReference>
<feature type="domain" description="YTH" evidence="2">
    <location>
        <begin position="371"/>
        <end position="552"/>
    </location>
</feature>
<dbReference type="InParanoid" id="A0A162UW30"/>
<dbReference type="PANTHER" id="PTHR12357:SF3">
    <property type="entry name" value="YTH DOMAIN-CONTAINING PROTEIN 1"/>
    <property type="match status" value="1"/>
</dbReference>
<accession>A0A162UW30</accession>
<dbReference type="GO" id="GO:0048024">
    <property type="term" value="P:regulation of mRNA splicing, via spliceosome"/>
    <property type="evidence" value="ECO:0007669"/>
    <property type="project" value="TreeGrafter"/>
</dbReference>
<dbReference type="Pfam" id="PF04146">
    <property type="entry name" value="YTH"/>
    <property type="match status" value="1"/>
</dbReference>
<dbReference type="STRING" id="763407.A0A162UW30"/>
<dbReference type="PROSITE" id="PS50882">
    <property type="entry name" value="YTH"/>
    <property type="match status" value="1"/>
</dbReference>
<evidence type="ECO:0000313" key="4">
    <source>
        <dbReference type="Proteomes" id="UP000077315"/>
    </source>
</evidence>
<feature type="compositionally biased region" description="Basic residues" evidence="1">
    <location>
        <begin position="456"/>
        <end position="473"/>
    </location>
</feature>
<dbReference type="RefSeq" id="XP_018296413.1">
    <property type="nucleotide sequence ID" value="XM_018430406.1"/>
</dbReference>
<evidence type="ECO:0000259" key="2">
    <source>
        <dbReference type="PROSITE" id="PS50882"/>
    </source>
</evidence>
<dbReference type="PANTHER" id="PTHR12357">
    <property type="entry name" value="YTH YT521-B HOMOLOGY DOMAIN-CONTAINING"/>
    <property type="match status" value="1"/>
</dbReference>
<reference evidence="4" key="1">
    <citation type="submission" date="2015-06" db="EMBL/GenBank/DDBJ databases">
        <title>Expansion of signal transduction pathways in fungi by whole-genome duplication.</title>
        <authorList>
            <consortium name="DOE Joint Genome Institute"/>
            <person name="Corrochano L.M."/>
            <person name="Kuo A."/>
            <person name="Marcet-Houben M."/>
            <person name="Polaino S."/>
            <person name="Salamov A."/>
            <person name="Villalobos J.M."/>
            <person name="Alvarez M.I."/>
            <person name="Avalos J."/>
            <person name="Benito E.P."/>
            <person name="Benoit I."/>
            <person name="Burger G."/>
            <person name="Camino L.P."/>
            <person name="Canovas D."/>
            <person name="Cerda-Olmedo E."/>
            <person name="Cheng J.-F."/>
            <person name="Dominguez A."/>
            <person name="Elias M."/>
            <person name="Eslava A.P."/>
            <person name="Glaser F."/>
            <person name="Grimwood J."/>
            <person name="Gutierrez G."/>
            <person name="Heitman J."/>
            <person name="Henrissat B."/>
            <person name="Iturriaga E.A."/>
            <person name="Lang B.F."/>
            <person name="Lavin J.L."/>
            <person name="Lee S."/>
            <person name="Li W."/>
            <person name="Lindquist E."/>
            <person name="Lopez-Garcia S."/>
            <person name="Luque E.M."/>
            <person name="Marcos A.T."/>
            <person name="Martin J."/>
            <person name="McCluskey K."/>
            <person name="Medina H.R."/>
            <person name="Miralles-Duran A."/>
            <person name="Miyazaki A."/>
            <person name="Munoz-Torres E."/>
            <person name="Oguiza J.A."/>
            <person name="Ohm R."/>
            <person name="Olmedo M."/>
            <person name="Orejas M."/>
            <person name="Ortiz-Castellanos L."/>
            <person name="Pisabarro A.G."/>
            <person name="Rodriguez-Romero J."/>
            <person name="Ruiz-Herrera J."/>
            <person name="Ruiz-Vazquez R."/>
            <person name="Sanz C."/>
            <person name="Schackwitz W."/>
            <person name="Schmutz J."/>
            <person name="Shahriari M."/>
            <person name="Shelest E."/>
            <person name="Silva-Franco F."/>
            <person name="Soanes D."/>
            <person name="Syed K."/>
            <person name="Tagua V.G."/>
            <person name="Talbot N.J."/>
            <person name="Thon M."/>
            <person name="De vries R.P."/>
            <person name="Wiebenga A."/>
            <person name="Yadav J.S."/>
            <person name="Braun E.L."/>
            <person name="Baker S."/>
            <person name="Garre V."/>
            <person name="Horwitz B."/>
            <person name="Torres-Martinez S."/>
            <person name="Idnurm A."/>
            <person name="Herrera-Estrella A."/>
            <person name="Gabaldon T."/>
            <person name="Grigoriev I.V."/>
        </authorList>
    </citation>
    <scope>NUCLEOTIDE SEQUENCE [LARGE SCALE GENOMIC DNA]</scope>
    <source>
        <strain evidence="4">NRRL 1555(-)</strain>
    </source>
</reference>
<dbReference type="GeneID" id="28991312"/>
<dbReference type="OrthoDB" id="2290707at2759"/>
<organism evidence="3 4">
    <name type="scientific">Phycomyces blakesleeanus (strain ATCC 8743b / DSM 1359 / FGSC 10004 / NBRC 33097 / NRRL 1555)</name>
    <dbReference type="NCBI Taxonomy" id="763407"/>
    <lineage>
        <taxon>Eukaryota</taxon>
        <taxon>Fungi</taxon>
        <taxon>Fungi incertae sedis</taxon>
        <taxon>Mucoromycota</taxon>
        <taxon>Mucoromycotina</taxon>
        <taxon>Mucoromycetes</taxon>
        <taxon>Mucorales</taxon>
        <taxon>Phycomycetaceae</taxon>
        <taxon>Phycomyces</taxon>
    </lineage>
</organism>
<feature type="compositionally biased region" description="Basic and acidic residues" evidence="1">
    <location>
        <begin position="474"/>
        <end position="483"/>
    </location>
</feature>
<dbReference type="InterPro" id="IPR045168">
    <property type="entry name" value="YTH_prot"/>
</dbReference>
<dbReference type="SUPFAM" id="SSF54928">
    <property type="entry name" value="RNA-binding domain, RBD"/>
    <property type="match status" value="1"/>
</dbReference>
<dbReference type="GO" id="GO:0005654">
    <property type="term" value="C:nucleoplasm"/>
    <property type="evidence" value="ECO:0007669"/>
    <property type="project" value="TreeGrafter"/>
</dbReference>
<dbReference type="Gene3D" id="3.10.590.10">
    <property type="entry name" value="ph1033 like domains"/>
    <property type="match status" value="1"/>
</dbReference>
<dbReference type="InterPro" id="IPR007275">
    <property type="entry name" value="YTH_domain"/>
</dbReference>
<evidence type="ECO:0000256" key="1">
    <source>
        <dbReference type="SAM" id="MobiDB-lite"/>
    </source>
</evidence>